<evidence type="ECO:0000313" key="1">
    <source>
        <dbReference type="EMBL" id="KAE8936738.1"/>
    </source>
</evidence>
<evidence type="ECO:0000313" key="10">
    <source>
        <dbReference type="Proteomes" id="UP000433483"/>
    </source>
</evidence>
<evidence type="ECO:0000313" key="12">
    <source>
        <dbReference type="Proteomes" id="UP000440367"/>
    </source>
</evidence>
<dbReference type="Proteomes" id="UP000437068">
    <property type="component" value="Unassembled WGS sequence"/>
</dbReference>
<organism evidence="8 11">
    <name type="scientific">Phytophthora fragariae</name>
    <dbReference type="NCBI Taxonomy" id="53985"/>
    <lineage>
        <taxon>Eukaryota</taxon>
        <taxon>Sar</taxon>
        <taxon>Stramenopiles</taxon>
        <taxon>Oomycota</taxon>
        <taxon>Peronosporomycetes</taxon>
        <taxon>Peronosporales</taxon>
        <taxon>Peronosporaceae</taxon>
        <taxon>Phytophthora</taxon>
    </lineage>
</organism>
<name>A0A6A4BLJ7_9STRA</name>
<gene>
    <name evidence="8" type="ORF">PF001_g27859</name>
    <name evidence="7" type="ORF">PF002_g23768</name>
    <name evidence="6" type="ORF">PF005_g28362</name>
    <name evidence="4" type="ORF">PF006_g27986</name>
    <name evidence="5" type="ORF">PF007_g12392</name>
    <name evidence="1" type="ORF">PF009_g13336</name>
    <name evidence="3" type="ORF">PF010_g27856</name>
    <name evidence="2" type="ORF">PF011_g14074</name>
</gene>
<comment type="caution">
    <text evidence="8">The sequence shown here is derived from an EMBL/GenBank/DDBJ whole genome shotgun (WGS) entry which is preliminary data.</text>
</comment>
<evidence type="ECO:0000313" key="11">
    <source>
        <dbReference type="Proteomes" id="UP000437068"/>
    </source>
</evidence>
<dbReference type="Proteomes" id="UP000440367">
    <property type="component" value="Unassembled WGS sequence"/>
</dbReference>
<evidence type="ECO:0000313" key="16">
    <source>
        <dbReference type="Proteomes" id="UP000488956"/>
    </source>
</evidence>
<dbReference type="EMBL" id="QXGA01004007">
    <property type="protein sequence ID" value="KAE9077132.1"/>
    <property type="molecule type" value="Genomic_DNA"/>
</dbReference>
<dbReference type="EMBL" id="QXGF01000692">
    <property type="protein sequence ID" value="KAE8936738.1"/>
    <property type="molecule type" value="Genomic_DNA"/>
</dbReference>
<accession>A0A6A4BLJ7</accession>
<dbReference type="Proteomes" id="UP000433483">
    <property type="component" value="Unassembled WGS sequence"/>
</dbReference>
<evidence type="ECO:0000313" key="9">
    <source>
        <dbReference type="Proteomes" id="UP000429523"/>
    </source>
</evidence>
<dbReference type="EMBL" id="QXGE01003943">
    <property type="protein sequence ID" value="KAE9272617.1"/>
    <property type="molecule type" value="Genomic_DNA"/>
</dbReference>
<evidence type="ECO:0000313" key="14">
    <source>
        <dbReference type="Proteomes" id="UP000441208"/>
    </source>
</evidence>
<sequence>MGRTRRGTVQFMMSAATGTASLAVPEAPASRAARPVDNMYSALPRHCDQPTDRKHCQVHVPMAVAPSLSLSES</sequence>
<evidence type="ECO:0000313" key="15">
    <source>
        <dbReference type="Proteomes" id="UP000460718"/>
    </source>
</evidence>
<evidence type="ECO:0000313" key="3">
    <source>
        <dbReference type="EMBL" id="KAE9066320.1"/>
    </source>
</evidence>
<dbReference type="EMBL" id="QXGD01002085">
    <property type="protein sequence ID" value="KAE9193886.1"/>
    <property type="molecule type" value="Genomic_DNA"/>
</dbReference>
<dbReference type="Proteomes" id="UP000488956">
    <property type="component" value="Unassembled WGS sequence"/>
</dbReference>
<evidence type="ECO:0000313" key="4">
    <source>
        <dbReference type="EMBL" id="KAE9077132.1"/>
    </source>
</evidence>
<protein>
    <submittedName>
        <fullName evidence="8">Uncharacterized protein</fullName>
    </submittedName>
</protein>
<dbReference type="Proteomes" id="UP000441208">
    <property type="component" value="Unassembled WGS sequence"/>
</dbReference>
<evidence type="ECO:0000313" key="7">
    <source>
        <dbReference type="EMBL" id="KAE9193886.1"/>
    </source>
</evidence>
<dbReference type="EMBL" id="QXFX01003912">
    <property type="protein sequence ID" value="KAE9066320.1"/>
    <property type="molecule type" value="Genomic_DNA"/>
</dbReference>
<proteinExistence type="predicted"/>
<dbReference type="Proteomes" id="UP000429523">
    <property type="component" value="Unassembled WGS sequence"/>
</dbReference>
<evidence type="ECO:0000313" key="6">
    <source>
        <dbReference type="EMBL" id="KAE9168469.1"/>
    </source>
</evidence>
<dbReference type="AlphaFoldDB" id="A0A6A4BLJ7"/>
<dbReference type="EMBL" id="QXGB01003893">
    <property type="protein sequence ID" value="KAE9168469.1"/>
    <property type="molecule type" value="Genomic_DNA"/>
</dbReference>
<evidence type="ECO:0000313" key="2">
    <source>
        <dbReference type="EMBL" id="KAE9000690.1"/>
    </source>
</evidence>
<evidence type="ECO:0000313" key="13">
    <source>
        <dbReference type="Proteomes" id="UP000440732"/>
    </source>
</evidence>
<reference evidence="9 10" key="1">
    <citation type="submission" date="2018-08" db="EMBL/GenBank/DDBJ databases">
        <title>Genomic investigation of the strawberry pathogen Phytophthora fragariae indicates pathogenicity is determined by transcriptional variation in three key races.</title>
        <authorList>
            <person name="Adams T.M."/>
            <person name="Armitage A.D."/>
            <person name="Sobczyk M.K."/>
            <person name="Bates H.J."/>
            <person name="Dunwell J.M."/>
            <person name="Nellist C.F."/>
            <person name="Harrison R.J."/>
        </authorList>
    </citation>
    <scope>NUCLEOTIDE SEQUENCE [LARGE SCALE GENOMIC DNA]</scope>
    <source>
        <strain evidence="8 11">A4</strain>
        <strain evidence="7 12">BC-1</strain>
        <strain evidence="6 10">NOV-27</strain>
        <strain evidence="4 13">NOV-5</strain>
        <strain evidence="5 14">NOV-71</strain>
        <strain evidence="1 9">NOV-9</strain>
        <strain evidence="3 16">ONT-3</strain>
        <strain evidence="2 15">SCRP245</strain>
    </source>
</reference>
<evidence type="ECO:0000313" key="8">
    <source>
        <dbReference type="EMBL" id="KAE9272617.1"/>
    </source>
</evidence>
<dbReference type="Proteomes" id="UP000440732">
    <property type="component" value="Unassembled WGS sequence"/>
</dbReference>
<keyword evidence="10" id="KW-1185">Reference proteome</keyword>
<evidence type="ECO:0000313" key="5">
    <source>
        <dbReference type="EMBL" id="KAE9109091.1"/>
    </source>
</evidence>
<dbReference type="EMBL" id="QXFW01000896">
    <property type="protein sequence ID" value="KAE9000690.1"/>
    <property type="molecule type" value="Genomic_DNA"/>
</dbReference>
<dbReference type="Proteomes" id="UP000460718">
    <property type="component" value="Unassembled WGS sequence"/>
</dbReference>
<dbReference type="EMBL" id="QXFZ01000650">
    <property type="protein sequence ID" value="KAE9109091.1"/>
    <property type="molecule type" value="Genomic_DNA"/>
</dbReference>